<dbReference type="PATRIC" id="fig|1710894.3.peg.1284"/>
<dbReference type="Proteomes" id="UP000092382">
    <property type="component" value="Unassembled WGS sequence"/>
</dbReference>
<organism evidence="3 4">
    <name type="scientific">Aphanizomenon flos-aquae LD13</name>
    <dbReference type="NCBI Taxonomy" id="1710894"/>
    <lineage>
        <taxon>Bacteria</taxon>
        <taxon>Bacillati</taxon>
        <taxon>Cyanobacteriota</taxon>
        <taxon>Cyanophyceae</taxon>
        <taxon>Nostocales</taxon>
        <taxon>Aphanizomenonaceae</taxon>
        <taxon>Aphanizomenon</taxon>
    </lineage>
</organism>
<evidence type="ECO:0000256" key="1">
    <source>
        <dbReference type="SAM" id="Coils"/>
    </source>
</evidence>
<dbReference type="InterPro" id="IPR052906">
    <property type="entry name" value="Type_IV_Methyl-Rstrct_Enzyme"/>
</dbReference>
<keyword evidence="3" id="KW-0540">Nuclease</keyword>
<dbReference type="GO" id="GO:0015666">
    <property type="term" value="F:restriction endodeoxyribonuclease activity"/>
    <property type="evidence" value="ECO:0007669"/>
    <property type="project" value="TreeGrafter"/>
</dbReference>
<feature type="domain" description="Restriction endonuclease type IV Mrr" evidence="2">
    <location>
        <begin position="10"/>
        <end position="86"/>
    </location>
</feature>
<dbReference type="STRING" id="1803587.GCA_001593825_03139"/>
<gene>
    <name evidence="3" type="ORF">AN481_14635</name>
</gene>
<dbReference type="PANTHER" id="PTHR30015:SF7">
    <property type="entry name" value="TYPE IV METHYL-DIRECTED RESTRICTION ENZYME ECOKMRR"/>
    <property type="match status" value="1"/>
</dbReference>
<sequence length="152" mass="17747">MIRLTSLRFTKWRSRENGKGEVDVLAASDRFVYSRWQIQCKNTAKVDIDVLAKEIGLTFVTGADVVMVVTTGEFTRDAYQYAYRMMDVSRYYMILLQKDDIEAIKKDKTSIVEILDKKARRVFSKKELDISDEELNEIEKEEDSINELIEDD</sequence>
<reference evidence="3 4" key="1">
    <citation type="submission" date="2015-09" db="EMBL/GenBank/DDBJ databases">
        <title>Whole genome shotgun sequence assembly of Aphanizomenon flos-aquae UKL13.</title>
        <authorList>
            <person name="Driscoll C."/>
        </authorList>
    </citation>
    <scope>NUCLEOTIDE SEQUENCE [LARGE SCALE GENOMIC DNA]</scope>
    <source>
        <strain evidence="3">MDT13</strain>
    </source>
</reference>
<proteinExistence type="predicted"/>
<dbReference type="SUPFAM" id="SSF52980">
    <property type="entry name" value="Restriction endonuclease-like"/>
    <property type="match status" value="1"/>
</dbReference>
<dbReference type="Pfam" id="PF04471">
    <property type="entry name" value="Mrr_cat"/>
    <property type="match status" value="1"/>
</dbReference>
<keyword evidence="1" id="KW-0175">Coiled coil</keyword>
<dbReference type="InterPro" id="IPR007560">
    <property type="entry name" value="Restrct_endonuc_IV_Mrr"/>
</dbReference>
<dbReference type="PANTHER" id="PTHR30015">
    <property type="entry name" value="MRR RESTRICTION SYSTEM PROTEIN"/>
    <property type="match status" value="1"/>
</dbReference>
<feature type="coiled-coil region" evidence="1">
    <location>
        <begin position="121"/>
        <end position="151"/>
    </location>
</feature>
<dbReference type="GO" id="GO:0009307">
    <property type="term" value="P:DNA restriction-modification system"/>
    <property type="evidence" value="ECO:0007669"/>
    <property type="project" value="InterPro"/>
</dbReference>
<dbReference type="EMBL" id="LJOY01000054">
    <property type="protein sequence ID" value="OBQ23741.1"/>
    <property type="molecule type" value="Genomic_DNA"/>
</dbReference>
<evidence type="ECO:0000259" key="2">
    <source>
        <dbReference type="Pfam" id="PF04471"/>
    </source>
</evidence>
<accession>A0A1B7VS20</accession>
<evidence type="ECO:0000313" key="4">
    <source>
        <dbReference type="Proteomes" id="UP000092382"/>
    </source>
</evidence>
<name>A0A1B7VS20_APHFL</name>
<dbReference type="GO" id="GO:0003677">
    <property type="term" value="F:DNA binding"/>
    <property type="evidence" value="ECO:0007669"/>
    <property type="project" value="InterPro"/>
</dbReference>
<keyword evidence="3" id="KW-0255">Endonuclease</keyword>
<dbReference type="AlphaFoldDB" id="A0A1B7VS20"/>
<keyword evidence="3" id="KW-0378">Hydrolase</keyword>
<evidence type="ECO:0000313" key="3">
    <source>
        <dbReference type="EMBL" id="OBQ23741.1"/>
    </source>
</evidence>
<comment type="caution">
    <text evidence="3">The sequence shown here is derived from an EMBL/GenBank/DDBJ whole genome shotgun (WGS) entry which is preliminary data.</text>
</comment>
<protein>
    <submittedName>
        <fullName evidence="3">Restriction endonuclease</fullName>
    </submittedName>
</protein>
<dbReference type="InterPro" id="IPR011335">
    <property type="entry name" value="Restrct_endonuc-II-like"/>
</dbReference>